<comment type="function">
    <text evidence="12">Dol-P-Glc:Glc(2)Man(9)GlcNAc(2)-PP-Dol alpha-1,2-glucosyltransferase that operates in the biosynthetic pathway of dolichol-linked oligosaccharides, the glycan precursors employed in protein asparagine (N)-glycosylation. The assembly of dolichol-linked oligosaccharides begins on the cytosolic side of the endoplasmic reticulum membrane and finishes in its lumen. The sequential addition of sugars to dolichol pyrophosphate produces dolichol-linked oligosaccharides containing fourteen sugars, including two GlcNAcs, nine mannoses and three glucoses. Once assembled, the oligosaccharide is transferred from the lipid to nascent proteins by oligosaccharyltransferases. In the lumen of the endoplasmic reticulum, adds the third and last glucose residue from dolichyl phosphate glucose (Dol-P-Glc) onto the lipid-linked oligosaccharide intermediate Glc(2)Man(9)GlcNAc(2)-PP-Dol to produce Glc(3)Man(9)GlcNAc(2)-PP-Dol.</text>
</comment>
<dbReference type="GO" id="GO:0106073">
    <property type="term" value="F:dolichyl pyrophosphate Glc2Man9GlcNAc2 alpha-1,2-glucosyltransferase activity"/>
    <property type="evidence" value="ECO:0007669"/>
    <property type="project" value="UniProtKB-EC"/>
</dbReference>
<dbReference type="GO" id="GO:0006488">
    <property type="term" value="P:dolichol-linked oligosaccharide biosynthetic process"/>
    <property type="evidence" value="ECO:0007669"/>
    <property type="project" value="InterPro"/>
</dbReference>
<evidence type="ECO:0000313" key="16">
    <source>
        <dbReference type="Proteomes" id="UP000285301"/>
    </source>
</evidence>
<evidence type="ECO:0000256" key="8">
    <source>
        <dbReference type="ARBA" id="ARBA00022692"/>
    </source>
</evidence>
<evidence type="ECO:0000256" key="10">
    <source>
        <dbReference type="ARBA" id="ARBA00022989"/>
    </source>
</evidence>
<feature type="transmembrane region" description="Helical" evidence="14">
    <location>
        <begin position="164"/>
        <end position="192"/>
    </location>
</feature>
<evidence type="ECO:0000256" key="11">
    <source>
        <dbReference type="ARBA" id="ARBA00023136"/>
    </source>
</evidence>
<evidence type="ECO:0000256" key="9">
    <source>
        <dbReference type="ARBA" id="ARBA00022824"/>
    </source>
</evidence>
<dbReference type="STRING" id="1965070.A0A3S3QD39"/>
<comment type="similarity">
    <text evidence="3">Belongs to the ALG10 glucosyltransferase family.</text>
</comment>
<proteinExistence type="inferred from homology"/>
<dbReference type="PANTHER" id="PTHR12989:SF10">
    <property type="entry name" value="DOL-P-GLC:GLC(2)MAN(9)GLCNAC(2)-PP-DOL ALPHA-1,2-GLUCOSYLTRANSFERASE-RELATED"/>
    <property type="match status" value="1"/>
</dbReference>
<accession>A0A3S3QD39</accession>
<keyword evidence="9" id="KW-0256">Endoplasmic reticulum</keyword>
<evidence type="ECO:0000313" key="15">
    <source>
        <dbReference type="EMBL" id="RWS07343.1"/>
    </source>
</evidence>
<feature type="transmembrane region" description="Helical" evidence="14">
    <location>
        <begin position="212"/>
        <end position="229"/>
    </location>
</feature>
<keyword evidence="16" id="KW-1185">Reference proteome</keyword>
<feature type="non-terminal residue" evidence="15">
    <location>
        <position position="1"/>
    </location>
</feature>
<keyword evidence="6" id="KW-0328">Glycosyltransferase</keyword>
<comment type="subcellular location">
    <subcellularLocation>
        <location evidence="1">Endoplasmic reticulum membrane</location>
        <topology evidence="1">Multi-pass membrane protein</topology>
    </subcellularLocation>
</comment>
<evidence type="ECO:0000256" key="2">
    <source>
        <dbReference type="ARBA" id="ARBA00004922"/>
    </source>
</evidence>
<protein>
    <recommendedName>
        <fullName evidence="5">Dol-P-Glc:Glc(2)Man(9)GlcNAc(2)-PP-Dol alpha-1,2-glucosyltransferase</fullName>
        <ecNumber evidence="4">2.4.1.256</ecNumber>
    </recommendedName>
</protein>
<comment type="catalytic activity">
    <reaction evidence="13">
        <text>an alpha-D-Glc-(1-&gt;3)-alpha-D-Glc-(1-&gt;3)-alpha-D-Man-(1-&gt;2)-alpha-D-Man-(1-&gt;2)-alpha-D-Man-(1-&gt;3)-[alpha-D-Man-(1-&gt;2)-alpha-D-Man-(1-&gt;3)-[alpha-D-Man-(1-&gt;2)-alpha-D-Man-(1-&gt;6)]-alpha-D-Man-(1-&gt;6)]-beta-D-Man-(1-&gt;4)-beta-D-GlcNAc-(1-&gt;4)-alpha-D-GlcNAc-diphospho-di-trans,poly-cis-dolichol + a di-trans,poly-cis-dolichyl beta-D-glucosyl phosphate = a alpha-D-Glc-(1-&gt;2)-alpha-D-Glc-(1-&gt;3)-alpha-D-Glc-(1-&gt;3)-alpha-D-Man-(1-&gt;2)-alpha-D-Man-(1-&gt;2)-alpha-D-Man-(1-&gt;3)-[alpha-D-Man-(1-&gt;2)-alpha-D-Man-(1-&gt;3)-[alpha-D-Man-(1-&gt;2)-alpha-D-Man-(1-&gt;6)]-alpha-D-Man-(1-&gt;6)]-beta-D-Man-(1-&gt;4)-beta-D-GlcNAc-(1-&gt;4)-alpha-D-GlcNAc-diphospho-di-trans,poly-cis-dolichol + a di-trans,poly-cis-dolichyl phosphate + H(+)</text>
        <dbReference type="Rhea" id="RHEA:29543"/>
        <dbReference type="Rhea" id="RHEA-COMP:19498"/>
        <dbReference type="Rhea" id="RHEA-COMP:19502"/>
        <dbReference type="Rhea" id="RHEA-COMP:19512"/>
        <dbReference type="Rhea" id="RHEA-COMP:19522"/>
        <dbReference type="ChEBI" id="CHEBI:15378"/>
        <dbReference type="ChEBI" id="CHEBI:57525"/>
        <dbReference type="ChEBI" id="CHEBI:57683"/>
        <dbReference type="ChEBI" id="CHEBI:132522"/>
        <dbReference type="ChEBI" id="CHEBI:132523"/>
        <dbReference type="EC" id="2.4.1.256"/>
    </reaction>
    <physiologicalReaction direction="left-to-right" evidence="13">
        <dbReference type="Rhea" id="RHEA:29544"/>
    </physiologicalReaction>
</comment>
<keyword evidence="8 14" id="KW-0812">Transmembrane</keyword>
<dbReference type="Proteomes" id="UP000285301">
    <property type="component" value="Unassembled WGS sequence"/>
</dbReference>
<organism evidence="15 16">
    <name type="scientific">Dinothrombium tinctorium</name>
    <dbReference type="NCBI Taxonomy" id="1965070"/>
    <lineage>
        <taxon>Eukaryota</taxon>
        <taxon>Metazoa</taxon>
        <taxon>Ecdysozoa</taxon>
        <taxon>Arthropoda</taxon>
        <taxon>Chelicerata</taxon>
        <taxon>Arachnida</taxon>
        <taxon>Acari</taxon>
        <taxon>Acariformes</taxon>
        <taxon>Trombidiformes</taxon>
        <taxon>Prostigmata</taxon>
        <taxon>Anystina</taxon>
        <taxon>Parasitengona</taxon>
        <taxon>Trombidioidea</taxon>
        <taxon>Trombidiidae</taxon>
        <taxon>Dinothrombium</taxon>
    </lineage>
</organism>
<dbReference type="EMBL" id="NCKU01003537">
    <property type="protein sequence ID" value="RWS07343.1"/>
    <property type="molecule type" value="Genomic_DNA"/>
</dbReference>
<dbReference type="OrthoDB" id="4769at2759"/>
<evidence type="ECO:0000256" key="6">
    <source>
        <dbReference type="ARBA" id="ARBA00022676"/>
    </source>
</evidence>
<dbReference type="GO" id="GO:0005789">
    <property type="term" value="C:endoplasmic reticulum membrane"/>
    <property type="evidence" value="ECO:0007669"/>
    <property type="project" value="UniProtKB-SubCell"/>
</dbReference>
<comment type="caution">
    <text evidence="15">The sequence shown here is derived from an EMBL/GenBank/DDBJ whole genome shotgun (WGS) entry which is preliminary data.</text>
</comment>
<evidence type="ECO:0000256" key="13">
    <source>
        <dbReference type="ARBA" id="ARBA00048064"/>
    </source>
</evidence>
<feature type="transmembrane region" description="Helical" evidence="14">
    <location>
        <begin position="30"/>
        <end position="49"/>
    </location>
</feature>
<evidence type="ECO:0000256" key="5">
    <source>
        <dbReference type="ARBA" id="ARBA00018512"/>
    </source>
</evidence>
<dbReference type="EC" id="2.4.1.256" evidence="4"/>
<evidence type="ECO:0000256" key="7">
    <source>
        <dbReference type="ARBA" id="ARBA00022679"/>
    </source>
</evidence>
<evidence type="ECO:0000256" key="12">
    <source>
        <dbReference type="ARBA" id="ARBA00044727"/>
    </source>
</evidence>
<evidence type="ECO:0000256" key="3">
    <source>
        <dbReference type="ARBA" id="ARBA00010600"/>
    </source>
</evidence>
<keyword evidence="11 14" id="KW-0472">Membrane</keyword>
<dbReference type="Pfam" id="PF04922">
    <property type="entry name" value="DIE2_ALG10"/>
    <property type="match status" value="1"/>
</dbReference>
<comment type="pathway">
    <text evidence="2">Protein modification; protein glycosylation.</text>
</comment>
<gene>
    <name evidence="15" type="ORF">B4U79_05044</name>
</gene>
<evidence type="ECO:0000256" key="4">
    <source>
        <dbReference type="ARBA" id="ARBA00011967"/>
    </source>
</evidence>
<dbReference type="PANTHER" id="PTHR12989">
    <property type="entry name" value="ALPHA-1,2-GLUCOSYLTRANSFERASE ALG10"/>
    <property type="match status" value="1"/>
</dbReference>
<keyword evidence="10 14" id="KW-1133">Transmembrane helix</keyword>
<dbReference type="AlphaFoldDB" id="A0A3S3QD39"/>
<evidence type="ECO:0000256" key="14">
    <source>
        <dbReference type="SAM" id="Phobius"/>
    </source>
</evidence>
<reference evidence="15 16" key="1">
    <citation type="journal article" date="2018" name="Gigascience">
        <title>Genomes of trombidid mites reveal novel predicted allergens and laterally-transferred genes associated with secondary metabolism.</title>
        <authorList>
            <person name="Dong X."/>
            <person name="Chaisiri K."/>
            <person name="Xia D."/>
            <person name="Armstrong S.D."/>
            <person name="Fang Y."/>
            <person name="Donnelly M.J."/>
            <person name="Kadowaki T."/>
            <person name="McGarry J.W."/>
            <person name="Darby A.C."/>
            <person name="Makepeace B.L."/>
        </authorList>
    </citation>
    <scope>NUCLEOTIDE SEQUENCE [LARGE SCALE GENOMIC DNA]</scope>
    <source>
        <strain evidence="15">UoL-WK</strain>
    </source>
</reference>
<dbReference type="InterPro" id="IPR016900">
    <property type="entry name" value="Alg10"/>
</dbReference>
<sequence length="259" mass="29312">IATVDRDGGRRSEETTPAVEAVVSTCLSRIAIVSSIGYISAILAVFVLVNEEVSVAYMDEQFHVKQARHYCVGNFTTWDPKITTPPGLYLITLGFLKPFSELYAFGEEDSAKICPLFMLRSMNVVFTVANTYLLYLISEQLHRYTPIIQSNFERSKRKTKFLKTIIISLPSILYLCFGYLIVGVMFLIFLAYNKGIVLGDRSAHSAVIHLSQVLYFLGFLSCFSFPWIYTKNNVKKFIAFILRNPSKITGITRFIYGGE</sequence>
<keyword evidence="7 15" id="KW-0808">Transferase</keyword>
<evidence type="ECO:0000256" key="1">
    <source>
        <dbReference type="ARBA" id="ARBA00004477"/>
    </source>
</evidence>
<name>A0A3S3QD39_9ACAR</name>